<keyword evidence="2" id="KW-1185">Reference proteome</keyword>
<evidence type="ECO:0000313" key="1">
    <source>
        <dbReference type="EMBL" id="AIX19982.1"/>
    </source>
</evidence>
<evidence type="ECO:0000313" key="2">
    <source>
        <dbReference type="Proteomes" id="UP000185323"/>
    </source>
</evidence>
<dbReference type="EMBL" id="KJ019052">
    <property type="protein sequence ID" value="AIX19982.1"/>
    <property type="molecule type" value="Genomic_DNA"/>
</dbReference>
<proteinExistence type="predicted"/>
<dbReference type="Proteomes" id="UP000185323">
    <property type="component" value="Segment"/>
</dbReference>
<reference evidence="1 2" key="1">
    <citation type="submission" date="2013-12" db="EMBL/GenBank/DDBJ databases">
        <title>Ecological redundancy of diverse viral populations within a natural community.</title>
        <authorList>
            <person name="Gregory A.C."/>
            <person name="LaButti K."/>
            <person name="Copeland A."/>
            <person name="Woyke T."/>
            <person name="Sullivan M.B."/>
        </authorList>
    </citation>
    <scope>NUCLEOTIDE SEQUENCE [LARGE SCALE GENOMIC DNA]</scope>
    <source>
        <strain evidence="1">Syn7803C7</strain>
    </source>
</reference>
<accession>A0A0E3F0I9</accession>
<gene>
    <name evidence="1" type="ORF">Syn7803C7_91</name>
</gene>
<sequence>MKVSQEVFKSYIQILDENTQTSWDILNVLNDIVRGDWDNSVQYCLENPSGDPMDDFNYAGSCHHY</sequence>
<organism evidence="1 2">
    <name type="scientific">Synechococcus phage ACG-2014f_Syn7803C7</name>
    <dbReference type="NCBI Taxonomy" id="2790345"/>
    <lineage>
        <taxon>Viruses</taxon>
        <taxon>Duplodnaviria</taxon>
        <taxon>Heunggongvirae</taxon>
        <taxon>Uroviricota</taxon>
        <taxon>Caudoviricetes</taxon>
        <taxon>Pantevenvirales</taxon>
        <taxon>Kyanoviridae</taxon>
        <taxon>Atlauavirus</taxon>
        <taxon>Atlauavirus acg2014f</taxon>
    </lineage>
</organism>
<name>A0A0E3F0I9_9CAUD</name>
<protein>
    <submittedName>
        <fullName evidence="1">Uncharacterized protein</fullName>
    </submittedName>
</protein>